<dbReference type="InterPro" id="IPR002187">
    <property type="entry name" value="N-reg_PII"/>
</dbReference>
<dbReference type="PANTHER" id="PTHR30115">
    <property type="entry name" value="NITROGEN REGULATORY PROTEIN P-II"/>
    <property type="match status" value="1"/>
</dbReference>
<sequence length="109" mass="12050">MLKIEVILPENEIKSISDALKKLSVGGITAYKGWGRGKTVAHEIHASKGTEVFTPEFGERFILDVIVADEKKDEVIAAIRSSSKFGKIFVTQISEAYDIQTPKKDEQAI</sequence>
<organism evidence="1 2">
    <name type="scientific">Nitrosotalea sinensis</name>
    <dbReference type="NCBI Taxonomy" id="1499975"/>
    <lineage>
        <taxon>Archaea</taxon>
        <taxon>Nitrososphaerota</taxon>
        <taxon>Nitrososphaeria</taxon>
        <taxon>Nitrosotaleales</taxon>
        <taxon>Nitrosotaleaceae</taxon>
        <taxon>Nitrosotalea</taxon>
    </lineage>
</organism>
<keyword evidence="2" id="KW-1185">Reference proteome</keyword>
<evidence type="ECO:0000313" key="2">
    <source>
        <dbReference type="Proteomes" id="UP000232412"/>
    </source>
</evidence>
<dbReference type="EMBL" id="FRFC01000004">
    <property type="protein sequence ID" value="SHO46511.1"/>
    <property type="molecule type" value="Genomic_DNA"/>
</dbReference>
<name>A0A2H1EHL2_9ARCH</name>
<proteinExistence type="predicted"/>
<dbReference type="SMART" id="SM00938">
    <property type="entry name" value="P-II"/>
    <property type="match status" value="1"/>
</dbReference>
<dbReference type="GO" id="GO:0005829">
    <property type="term" value="C:cytosol"/>
    <property type="evidence" value="ECO:0007669"/>
    <property type="project" value="TreeGrafter"/>
</dbReference>
<dbReference type="SUPFAM" id="SSF54913">
    <property type="entry name" value="GlnB-like"/>
    <property type="match status" value="1"/>
</dbReference>
<dbReference type="GO" id="GO:0005524">
    <property type="term" value="F:ATP binding"/>
    <property type="evidence" value="ECO:0007669"/>
    <property type="project" value="TreeGrafter"/>
</dbReference>
<dbReference type="Proteomes" id="UP000232412">
    <property type="component" value="Unassembled WGS sequence"/>
</dbReference>
<dbReference type="GO" id="GO:0030234">
    <property type="term" value="F:enzyme regulator activity"/>
    <property type="evidence" value="ECO:0007669"/>
    <property type="project" value="InterPro"/>
</dbReference>
<dbReference type="InterPro" id="IPR015867">
    <property type="entry name" value="N-reg_PII/ATP_PRibTrfase_C"/>
</dbReference>
<gene>
    <name evidence="1" type="ORF">NSIN_30140</name>
</gene>
<evidence type="ECO:0000313" key="1">
    <source>
        <dbReference type="EMBL" id="SHO46511.1"/>
    </source>
</evidence>
<reference evidence="2" key="1">
    <citation type="submission" date="2016-12" db="EMBL/GenBank/DDBJ databases">
        <authorList>
            <person name="Herbold C."/>
        </authorList>
    </citation>
    <scope>NUCLEOTIDE SEQUENCE [LARGE SCALE GENOMIC DNA]</scope>
</reference>
<dbReference type="AlphaFoldDB" id="A0A2H1EHL2"/>
<dbReference type="Gene3D" id="3.30.70.120">
    <property type="match status" value="1"/>
</dbReference>
<dbReference type="RefSeq" id="WP_101010335.1">
    <property type="nucleotide sequence ID" value="NZ_FRFC01000004.1"/>
</dbReference>
<dbReference type="OrthoDB" id="10960at2157"/>
<accession>A0A2H1EHL2</accession>
<dbReference type="Pfam" id="PF00543">
    <property type="entry name" value="P-II"/>
    <property type="match status" value="1"/>
</dbReference>
<dbReference type="PANTHER" id="PTHR30115:SF11">
    <property type="entry name" value="NITROGEN REGULATORY PROTEIN P-II HOMOLOG"/>
    <property type="match status" value="1"/>
</dbReference>
<dbReference type="PROSITE" id="PS51343">
    <property type="entry name" value="PII_GLNB_DOM"/>
    <property type="match status" value="1"/>
</dbReference>
<protein>
    <submittedName>
        <fullName evidence="1">Nitrogen regulatory protein P-II</fullName>
    </submittedName>
</protein>
<dbReference type="InterPro" id="IPR011322">
    <property type="entry name" value="N-reg_PII-like_a/b"/>
</dbReference>
<dbReference type="GO" id="GO:0006808">
    <property type="term" value="P:regulation of nitrogen utilization"/>
    <property type="evidence" value="ECO:0007669"/>
    <property type="project" value="InterPro"/>
</dbReference>